<dbReference type="RefSeq" id="WP_003415461.1">
    <property type="nucleotide sequence ID" value="NZ_ACOM01000005.1"/>
</dbReference>
<dbReference type="Proteomes" id="UP000003081">
    <property type="component" value="Unassembled WGS sequence"/>
</dbReference>
<dbReference type="EMBL" id="ACOM01000005">
    <property type="protein sequence ID" value="EEP54729.1"/>
    <property type="molecule type" value="Genomic_DNA"/>
</dbReference>
<reference evidence="1 2" key="1">
    <citation type="submission" date="2009-08" db="EMBL/GenBank/DDBJ databases">
        <authorList>
            <person name="Shrivastava S."/>
            <person name="Brinkac L.B."/>
            <person name="Brown J.L."/>
            <person name="Bruce D.B."/>
            <person name="Detter C."/>
            <person name="Green L.D."/>
            <person name="Munk C.A."/>
            <person name="Rogers Y.C."/>
            <person name="Tapia R."/>
            <person name="Sims D.R."/>
            <person name="Smith L.A."/>
            <person name="Smith T.J."/>
            <person name="Sutton G."/>
            <person name="Brettin T."/>
        </authorList>
    </citation>
    <scope>NUCLEOTIDE SEQUENCE [LARGE SCALE GENOMIC DNA]</scope>
    <source>
        <strain evidence="2">E4 str. BoNT E BL5262</strain>
    </source>
</reference>
<evidence type="ECO:0000313" key="2">
    <source>
        <dbReference type="Proteomes" id="UP000003081"/>
    </source>
</evidence>
<dbReference type="HOGENOM" id="CLU_3267900_0_0_9"/>
<gene>
    <name evidence="1" type="ORF">CLP_2718</name>
</gene>
<comment type="caution">
    <text evidence="1">The sequence shown here is derived from an EMBL/GenBank/DDBJ whole genome shotgun (WGS) entry which is preliminary data.</text>
</comment>
<name>C4IHI7_CLOBU</name>
<organism evidence="1 2">
    <name type="scientific">Clostridium butyricum E4 str. BoNT E BL5262</name>
    <dbReference type="NCBI Taxonomy" id="632245"/>
    <lineage>
        <taxon>Bacteria</taxon>
        <taxon>Bacillati</taxon>
        <taxon>Bacillota</taxon>
        <taxon>Clostridia</taxon>
        <taxon>Eubacteriales</taxon>
        <taxon>Clostridiaceae</taxon>
        <taxon>Clostridium</taxon>
    </lineage>
</organism>
<protein>
    <submittedName>
        <fullName evidence="1">Uncharacterized protein</fullName>
    </submittedName>
</protein>
<proteinExistence type="predicted"/>
<keyword evidence="2" id="KW-1185">Reference proteome</keyword>
<evidence type="ECO:0000313" key="1">
    <source>
        <dbReference type="EMBL" id="EEP54729.1"/>
    </source>
</evidence>
<accession>C4IHI7</accession>
<sequence length="41" mass="4866">MKESKQLDEIVRLIQQKADKENRRAGDVLEEVIRKIKKVET</sequence>
<dbReference type="AlphaFoldDB" id="C4IHI7"/>